<feature type="domain" description="Cytochrome c" evidence="6">
    <location>
        <begin position="28"/>
        <end position="119"/>
    </location>
</feature>
<dbReference type="GO" id="GO:0020037">
    <property type="term" value="F:heme binding"/>
    <property type="evidence" value="ECO:0007669"/>
    <property type="project" value="InterPro"/>
</dbReference>
<comment type="caution">
    <text evidence="7">The sequence shown here is derived from an EMBL/GenBank/DDBJ whole genome shotgun (WGS) entry which is preliminary data.</text>
</comment>
<name>T1AT05_9ZZZZ</name>
<accession>T1AT05</accession>
<sequence length="125" mass="13261">MRFDNARIWLRGGLLAASVAVLALASAPALAQGAHTSASRTRDLAVGVCGACHGVAGVSKNPMFPNLAGQKSWYIEQQLKEFRNRSRGDAYAVGYMWGMASRLSNGTIAALAKYFSRQTPSPGTS</sequence>
<keyword evidence="4" id="KW-0249">Electron transport</keyword>
<dbReference type="Pfam" id="PF00034">
    <property type="entry name" value="Cytochrom_C"/>
    <property type="match status" value="1"/>
</dbReference>
<keyword evidence="3" id="KW-0479">Metal-binding</keyword>
<organism evidence="7">
    <name type="scientific">mine drainage metagenome</name>
    <dbReference type="NCBI Taxonomy" id="410659"/>
    <lineage>
        <taxon>unclassified sequences</taxon>
        <taxon>metagenomes</taxon>
        <taxon>ecological metagenomes</taxon>
    </lineage>
</organism>
<dbReference type="AlphaFoldDB" id="T1AT05"/>
<evidence type="ECO:0000256" key="1">
    <source>
        <dbReference type="ARBA" id="ARBA00022448"/>
    </source>
</evidence>
<dbReference type="InterPro" id="IPR009056">
    <property type="entry name" value="Cyt_c-like_dom"/>
</dbReference>
<dbReference type="Gene3D" id="1.10.760.10">
    <property type="entry name" value="Cytochrome c-like domain"/>
    <property type="match status" value="1"/>
</dbReference>
<keyword evidence="5" id="KW-0408">Iron</keyword>
<dbReference type="InterPro" id="IPR036909">
    <property type="entry name" value="Cyt_c-like_dom_sf"/>
</dbReference>
<evidence type="ECO:0000256" key="2">
    <source>
        <dbReference type="ARBA" id="ARBA00022617"/>
    </source>
</evidence>
<evidence type="ECO:0000259" key="6">
    <source>
        <dbReference type="PROSITE" id="PS51007"/>
    </source>
</evidence>
<reference evidence="7" key="1">
    <citation type="submission" date="2013-08" db="EMBL/GenBank/DDBJ databases">
        <authorList>
            <person name="Mendez C."/>
            <person name="Richter M."/>
            <person name="Ferrer M."/>
            <person name="Sanchez J."/>
        </authorList>
    </citation>
    <scope>NUCLEOTIDE SEQUENCE</scope>
</reference>
<evidence type="ECO:0000256" key="5">
    <source>
        <dbReference type="ARBA" id="ARBA00023004"/>
    </source>
</evidence>
<dbReference type="GO" id="GO:0009055">
    <property type="term" value="F:electron transfer activity"/>
    <property type="evidence" value="ECO:0007669"/>
    <property type="project" value="InterPro"/>
</dbReference>
<feature type="non-terminal residue" evidence="7">
    <location>
        <position position="125"/>
    </location>
</feature>
<proteinExistence type="predicted"/>
<protein>
    <submittedName>
        <fullName evidence="7">Cytochrome c, class I</fullName>
    </submittedName>
</protein>
<evidence type="ECO:0000313" key="7">
    <source>
        <dbReference type="EMBL" id="EQD43884.1"/>
    </source>
</evidence>
<gene>
    <name evidence="7" type="ORF">B1A_15394</name>
</gene>
<dbReference type="PANTHER" id="PTHR33751:SF9">
    <property type="entry name" value="CYTOCHROME C4"/>
    <property type="match status" value="1"/>
</dbReference>
<evidence type="ECO:0000256" key="3">
    <source>
        <dbReference type="ARBA" id="ARBA00022723"/>
    </source>
</evidence>
<evidence type="ECO:0000256" key="4">
    <source>
        <dbReference type="ARBA" id="ARBA00022982"/>
    </source>
</evidence>
<dbReference type="EMBL" id="AUZX01011295">
    <property type="protein sequence ID" value="EQD43884.1"/>
    <property type="molecule type" value="Genomic_DNA"/>
</dbReference>
<dbReference type="GO" id="GO:0046872">
    <property type="term" value="F:metal ion binding"/>
    <property type="evidence" value="ECO:0007669"/>
    <property type="project" value="UniProtKB-KW"/>
</dbReference>
<keyword evidence="2" id="KW-0349">Heme</keyword>
<dbReference type="SUPFAM" id="SSF46626">
    <property type="entry name" value="Cytochrome c"/>
    <property type="match status" value="1"/>
</dbReference>
<dbReference type="InterPro" id="IPR050597">
    <property type="entry name" value="Cytochrome_c_Oxidase_Subunit"/>
</dbReference>
<dbReference type="PROSITE" id="PS51007">
    <property type="entry name" value="CYTC"/>
    <property type="match status" value="1"/>
</dbReference>
<keyword evidence="1" id="KW-0813">Transport</keyword>
<reference evidence="7" key="2">
    <citation type="journal article" date="2014" name="ISME J.">
        <title>Microbial stratification in low pH oxic and suboxic macroscopic growths along an acid mine drainage.</title>
        <authorList>
            <person name="Mendez-Garcia C."/>
            <person name="Mesa V."/>
            <person name="Sprenger R.R."/>
            <person name="Richter M."/>
            <person name="Diez M.S."/>
            <person name="Solano J."/>
            <person name="Bargiela R."/>
            <person name="Golyshina O.V."/>
            <person name="Manteca A."/>
            <person name="Ramos J.L."/>
            <person name="Gallego J.R."/>
            <person name="Llorente I."/>
            <person name="Martins Dos Santos V.A."/>
            <person name="Jensen O.N."/>
            <person name="Pelaez A.I."/>
            <person name="Sanchez J."/>
            <person name="Ferrer M."/>
        </authorList>
    </citation>
    <scope>NUCLEOTIDE SEQUENCE</scope>
</reference>
<dbReference type="PANTHER" id="PTHR33751">
    <property type="entry name" value="CBB3-TYPE CYTOCHROME C OXIDASE SUBUNIT FIXP"/>
    <property type="match status" value="1"/>
</dbReference>